<organism evidence="2 3">
    <name type="scientific">Artemisia annua</name>
    <name type="common">Sweet wormwood</name>
    <dbReference type="NCBI Taxonomy" id="35608"/>
    <lineage>
        <taxon>Eukaryota</taxon>
        <taxon>Viridiplantae</taxon>
        <taxon>Streptophyta</taxon>
        <taxon>Embryophyta</taxon>
        <taxon>Tracheophyta</taxon>
        <taxon>Spermatophyta</taxon>
        <taxon>Magnoliopsida</taxon>
        <taxon>eudicotyledons</taxon>
        <taxon>Gunneridae</taxon>
        <taxon>Pentapetalae</taxon>
        <taxon>asterids</taxon>
        <taxon>campanulids</taxon>
        <taxon>Asterales</taxon>
        <taxon>Asteraceae</taxon>
        <taxon>Asteroideae</taxon>
        <taxon>Anthemideae</taxon>
        <taxon>Artemisiinae</taxon>
        <taxon>Artemisia</taxon>
    </lineage>
</organism>
<name>A0A2U1NTI8_ARTAN</name>
<protein>
    <submittedName>
        <fullName evidence="2">Reverse transcriptase domain-containing protein</fullName>
    </submittedName>
</protein>
<proteinExistence type="predicted"/>
<reference evidence="2 3" key="1">
    <citation type="journal article" date="2018" name="Mol. Plant">
        <title>The genome of Artemisia annua provides insight into the evolution of Asteraceae family and artemisinin biosynthesis.</title>
        <authorList>
            <person name="Shen Q."/>
            <person name="Zhang L."/>
            <person name="Liao Z."/>
            <person name="Wang S."/>
            <person name="Yan T."/>
            <person name="Shi P."/>
            <person name="Liu M."/>
            <person name="Fu X."/>
            <person name="Pan Q."/>
            <person name="Wang Y."/>
            <person name="Lv Z."/>
            <person name="Lu X."/>
            <person name="Zhang F."/>
            <person name="Jiang W."/>
            <person name="Ma Y."/>
            <person name="Chen M."/>
            <person name="Hao X."/>
            <person name="Li L."/>
            <person name="Tang Y."/>
            <person name="Lv G."/>
            <person name="Zhou Y."/>
            <person name="Sun X."/>
            <person name="Brodelius P.E."/>
            <person name="Rose J.K.C."/>
            <person name="Tang K."/>
        </authorList>
    </citation>
    <scope>NUCLEOTIDE SEQUENCE [LARGE SCALE GENOMIC DNA]</scope>
    <source>
        <strain evidence="3">cv. Huhao1</strain>
        <tissue evidence="2">Leaf</tissue>
    </source>
</reference>
<keyword evidence="2" id="KW-0695">RNA-directed DNA polymerase</keyword>
<evidence type="ECO:0000313" key="3">
    <source>
        <dbReference type="Proteomes" id="UP000245207"/>
    </source>
</evidence>
<sequence length="169" mass="19362">MMFTIIRAPSPYNVILGRSGLKALQAVPSTIHAMMKFPTPRGIATLVTRSVVVSECRKLEDKQASPDEETEPKEDRSPEEIMPGEFVYRRNEASRVEDQGKLGPKWEGPYRVTEAYQNGSYKLYTMDDQEVPRKWHAINLRKYGGEGNFPSLILQVIKRKHEWRLAPSN</sequence>
<keyword evidence="3" id="KW-1185">Reference proteome</keyword>
<dbReference type="AlphaFoldDB" id="A0A2U1NTI8"/>
<dbReference type="Proteomes" id="UP000245207">
    <property type="component" value="Unassembled WGS sequence"/>
</dbReference>
<evidence type="ECO:0000313" key="2">
    <source>
        <dbReference type="EMBL" id="PWA76839.1"/>
    </source>
</evidence>
<dbReference type="GO" id="GO:0003964">
    <property type="term" value="F:RNA-directed DNA polymerase activity"/>
    <property type="evidence" value="ECO:0007669"/>
    <property type="project" value="UniProtKB-KW"/>
</dbReference>
<dbReference type="EMBL" id="PKPP01002215">
    <property type="protein sequence ID" value="PWA76839.1"/>
    <property type="molecule type" value="Genomic_DNA"/>
</dbReference>
<dbReference type="OrthoDB" id="2919534at2759"/>
<feature type="region of interest" description="Disordered" evidence="1">
    <location>
        <begin position="58"/>
        <end position="102"/>
    </location>
</feature>
<keyword evidence="2" id="KW-0808">Transferase</keyword>
<evidence type="ECO:0000256" key="1">
    <source>
        <dbReference type="SAM" id="MobiDB-lite"/>
    </source>
</evidence>
<accession>A0A2U1NTI8</accession>
<gene>
    <name evidence="2" type="ORF">CTI12_AA228030</name>
</gene>
<feature type="compositionally biased region" description="Basic and acidic residues" evidence="1">
    <location>
        <begin position="87"/>
        <end position="100"/>
    </location>
</feature>
<keyword evidence="2" id="KW-0548">Nucleotidyltransferase</keyword>
<comment type="caution">
    <text evidence="2">The sequence shown here is derived from an EMBL/GenBank/DDBJ whole genome shotgun (WGS) entry which is preliminary data.</text>
</comment>